<dbReference type="AlphaFoldDB" id="A0A1V0UCA7"/>
<accession>A0A1V0UCA7</accession>
<dbReference type="STRING" id="1935.B1H20_16860"/>
<reference evidence="1 2" key="1">
    <citation type="submission" date="2017-03" db="EMBL/GenBank/DDBJ databases">
        <title>Complete Genome Sequence of a natural compounds producer, Streptomyces violaceus S21.</title>
        <authorList>
            <person name="Zhong C."/>
            <person name="Zhao Z."/>
            <person name="Fu J."/>
            <person name="Zong G."/>
            <person name="Qin R."/>
            <person name="Cao G."/>
        </authorList>
    </citation>
    <scope>NUCLEOTIDE SEQUENCE [LARGE SCALE GENOMIC DNA]</scope>
    <source>
        <strain evidence="1 2">S21</strain>
    </source>
</reference>
<dbReference type="RefSeq" id="WP_030847439.1">
    <property type="nucleotide sequence ID" value="NZ_CP020570.1"/>
</dbReference>
<organism evidence="1 2">
    <name type="scientific">Streptomyces violaceoruber</name>
    <dbReference type="NCBI Taxonomy" id="1935"/>
    <lineage>
        <taxon>Bacteria</taxon>
        <taxon>Bacillati</taxon>
        <taxon>Actinomycetota</taxon>
        <taxon>Actinomycetes</taxon>
        <taxon>Kitasatosporales</taxon>
        <taxon>Streptomycetaceae</taxon>
        <taxon>Streptomyces</taxon>
        <taxon>Streptomyces violaceoruber group</taxon>
    </lineage>
</organism>
<gene>
    <name evidence="1" type="ORF">B1H20_16860</name>
</gene>
<evidence type="ECO:0000313" key="1">
    <source>
        <dbReference type="EMBL" id="ARF62873.1"/>
    </source>
</evidence>
<sequence>MASSDQLNDARDDSRLALYKAITDQVNGVADSNMTPQTAAAALKDLAEAFAWTTATTQPH</sequence>
<dbReference type="KEGG" id="svu:B1H20_16860"/>
<name>A0A1V0UCA7_STRVN</name>
<dbReference type="EMBL" id="CP020570">
    <property type="protein sequence ID" value="ARF62873.1"/>
    <property type="molecule type" value="Genomic_DNA"/>
</dbReference>
<evidence type="ECO:0000313" key="2">
    <source>
        <dbReference type="Proteomes" id="UP000192445"/>
    </source>
</evidence>
<dbReference type="Proteomes" id="UP000192445">
    <property type="component" value="Chromosome"/>
</dbReference>
<protein>
    <submittedName>
        <fullName evidence="1">Uncharacterized protein</fullName>
    </submittedName>
</protein>
<proteinExistence type="predicted"/>